<dbReference type="InParanoid" id="A0A6I9QG33"/>
<gene>
    <name evidence="2" type="primary">LOC105035189</name>
</gene>
<keyword evidence="1" id="KW-1185">Reference proteome</keyword>
<evidence type="ECO:0000313" key="1">
    <source>
        <dbReference type="Proteomes" id="UP000504607"/>
    </source>
</evidence>
<dbReference type="AlphaFoldDB" id="A0A6I9QG33"/>
<dbReference type="RefSeq" id="XP_010908938.1">
    <property type="nucleotide sequence ID" value="XM_010910636.3"/>
</dbReference>
<accession>A0A6I9QG33</accession>
<proteinExistence type="predicted"/>
<reference evidence="2" key="1">
    <citation type="submission" date="2025-08" db="UniProtKB">
        <authorList>
            <consortium name="RefSeq"/>
        </authorList>
    </citation>
    <scope>IDENTIFICATION</scope>
</reference>
<evidence type="ECO:0000313" key="2">
    <source>
        <dbReference type="RefSeq" id="XP_010908938.1"/>
    </source>
</evidence>
<dbReference type="Proteomes" id="UP000504607">
    <property type="component" value="Unplaced"/>
</dbReference>
<protein>
    <submittedName>
        <fullName evidence="2">Uncharacterized protein LOC105035189 isoform X1</fullName>
    </submittedName>
</protein>
<name>A0A6I9QG33_ELAGV</name>
<organism evidence="1 2">
    <name type="scientific">Elaeis guineensis var. tenera</name>
    <name type="common">Oil palm</name>
    <dbReference type="NCBI Taxonomy" id="51953"/>
    <lineage>
        <taxon>Eukaryota</taxon>
        <taxon>Viridiplantae</taxon>
        <taxon>Streptophyta</taxon>
        <taxon>Embryophyta</taxon>
        <taxon>Tracheophyta</taxon>
        <taxon>Spermatophyta</taxon>
        <taxon>Magnoliopsida</taxon>
        <taxon>Liliopsida</taxon>
        <taxon>Arecaceae</taxon>
        <taxon>Arecoideae</taxon>
        <taxon>Cocoseae</taxon>
        <taxon>Elaeidinae</taxon>
        <taxon>Elaeis</taxon>
    </lineage>
</organism>
<sequence length="125" mass="15055">MKTKERHKKIERCRYKVNETRLVVIYKRWDTLQDREALHRSKQEWILMPLVIMTRHRHKITHLLQITMLLHPAWKGCTWMLILRSTSSYGMCTLKAFNRTMRSTKKNYECSRILDCLVFNLGGSC</sequence>